<comment type="subcellular location">
    <subcellularLocation>
        <location evidence="1">Endomembrane system</location>
        <topology evidence="1">Multi-pass membrane protein</topology>
    </subcellularLocation>
</comment>
<dbReference type="AlphaFoldDB" id="A0A915IVP5"/>
<accession>A0A915IVP5</accession>
<reference evidence="8" key="1">
    <citation type="submission" date="2022-11" db="UniProtKB">
        <authorList>
            <consortium name="WormBaseParasite"/>
        </authorList>
    </citation>
    <scope>IDENTIFICATION</scope>
</reference>
<dbReference type="GO" id="GO:0012505">
    <property type="term" value="C:endomembrane system"/>
    <property type="evidence" value="ECO:0007669"/>
    <property type="project" value="UniProtKB-SubCell"/>
</dbReference>
<dbReference type="Proteomes" id="UP000887565">
    <property type="component" value="Unplaced"/>
</dbReference>
<evidence type="ECO:0000256" key="1">
    <source>
        <dbReference type="ARBA" id="ARBA00004127"/>
    </source>
</evidence>
<organism evidence="7 8">
    <name type="scientific">Romanomermis culicivorax</name>
    <name type="common">Nematode worm</name>
    <dbReference type="NCBI Taxonomy" id="13658"/>
    <lineage>
        <taxon>Eukaryota</taxon>
        <taxon>Metazoa</taxon>
        <taxon>Ecdysozoa</taxon>
        <taxon>Nematoda</taxon>
        <taxon>Enoplea</taxon>
        <taxon>Dorylaimia</taxon>
        <taxon>Mermithida</taxon>
        <taxon>Mermithoidea</taxon>
        <taxon>Mermithidae</taxon>
        <taxon>Romanomermis</taxon>
    </lineage>
</organism>
<feature type="transmembrane region" description="Helical" evidence="6">
    <location>
        <begin position="275"/>
        <end position="298"/>
    </location>
</feature>
<evidence type="ECO:0000313" key="8">
    <source>
        <dbReference type="WBParaSite" id="nRc.2.0.1.t18275-RA"/>
    </source>
</evidence>
<dbReference type="InterPro" id="IPR051115">
    <property type="entry name" value="LAPTM_transporter"/>
</dbReference>
<evidence type="ECO:0000313" key="7">
    <source>
        <dbReference type="Proteomes" id="UP000887565"/>
    </source>
</evidence>
<feature type="compositionally biased region" description="Low complexity" evidence="5">
    <location>
        <begin position="119"/>
        <end position="130"/>
    </location>
</feature>
<evidence type="ECO:0000256" key="3">
    <source>
        <dbReference type="ARBA" id="ARBA00022989"/>
    </source>
</evidence>
<dbReference type="GO" id="GO:0005765">
    <property type="term" value="C:lysosomal membrane"/>
    <property type="evidence" value="ECO:0007669"/>
    <property type="project" value="TreeGrafter"/>
</dbReference>
<dbReference type="WBParaSite" id="nRc.2.0.1.t18275-RA">
    <property type="protein sequence ID" value="nRc.2.0.1.t18275-RA"/>
    <property type="gene ID" value="nRc.2.0.1.g18275"/>
</dbReference>
<proteinExistence type="predicted"/>
<evidence type="ECO:0000256" key="5">
    <source>
        <dbReference type="SAM" id="MobiDB-lite"/>
    </source>
</evidence>
<sequence length="350" mass="39259">VIKIDFYRKRLSTVHFCLYALYSEKRLVELFFVIMPIIQVKMDENEEENGKLSIDQEITTTAKNHRGLKTCRSSEMENLEKLPKAVVKPIVLEKKNGGQNLISVENDGVDGKIESNEGQSKTSSTSDDQTPPVFDPMDEIYMANACCECMHYRTASVCVGVVELAFMILWLGLALFYHSTSEAGGFAAWLIVCQICLACVFFASIVALFLAVVFEKKFLLLPHMGLQILGIGTGLALTFLAVVVMAIGSEVSEQVFGFVFGRSNLPKIERDFGPIWPFCLAVVFDFGAAIGIWLYVLVKGYYDYLQDKEFFERVTEAAKCAHKICPDSKRIRSDWSKILNAVSGHMDKKF</sequence>
<name>A0A915IVP5_ROMCU</name>
<keyword evidence="2 6" id="KW-0812">Transmembrane</keyword>
<feature type="region of interest" description="Disordered" evidence="5">
    <location>
        <begin position="109"/>
        <end position="132"/>
    </location>
</feature>
<protein>
    <submittedName>
        <fullName evidence="8">MARVEL domain-containing protein</fullName>
    </submittedName>
</protein>
<keyword evidence="3 6" id="KW-1133">Transmembrane helix</keyword>
<evidence type="ECO:0000256" key="4">
    <source>
        <dbReference type="ARBA" id="ARBA00023136"/>
    </source>
</evidence>
<keyword evidence="7" id="KW-1185">Reference proteome</keyword>
<feature type="transmembrane region" description="Helical" evidence="6">
    <location>
        <begin position="157"/>
        <end position="177"/>
    </location>
</feature>
<dbReference type="PANTHER" id="PTHR12479">
    <property type="entry name" value="LYSOSOMAL-ASSOCIATED TRANSMEMBRANE PROTEIN"/>
    <property type="match status" value="1"/>
</dbReference>
<evidence type="ECO:0000256" key="6">
    <source>
        <dbReference type="SAM" id="Phobius"/>
    </source>
</evidence>
<evidence type="ECO:0000256" key="2">
    <source>
        <dbReference type="ARBA" id="ARBA00022692"/>
    </source>
</evidence>
<keyword evidence="4 6" id="KW-0472">Membrane</keyword>
<feature type="transmembrane region" description="Helical" evidence="6">
    <location>
        <begin position="226"/>
        <end position="248"/>
    </location>
</feature>
<feature type="transmembrane region" description="Helical" evidence="6">
    <location>
        <begin position="189"/>
        <end position="214"/>
    </location>
</feature>
<dbReference type="PANTHER" id="PTHR12479:SF11">
    <property type="entry name" value="PROTEIN CBG14497"/>
    <property type="match status" value="1"/>
</dbReference>